<feature type="transmembrane region" description="Helical" evidence="1">
    <location>
        <begin position="71"/>
        <end position="90"/>
    </location>
</feature>
<dbReference type="OrthoDB" id="946311at2"/>
<dbReference type="Proteomes" id="UP000198598">
    <property type="component" value="Unassembled WGS sequence"/>
</dbReference>
<keyword evidence="3" id="KW-1185">Reference proteome</keyword>
<sequence>MVSFEKTKARIKARYQYDVGDSGALLITVIEEETARHQQAIDVAAARIHQSQQPFQTDNPAAAFWYGFGRMGIWVLPMILLLGVGVWLYSRQKNFEEVERILTQYPLAREYENLIKTGVLNKGEDGSLNLMLKPAPKNGNTEAGKHYIYHAECQCVYVPLHW</sequence>
<evidence type="ECO:0000313" key="2">
    <source>
        <dbReference type="EMBL" id="SFF06923.1"/>
    </source>
</evidence>
<gene>
    <name evidence="2" type="ORF">SAMN05216167_1277</name>
</gene>
<name>A0A1I2FPK1_9BACT</name>
<evidence type="ECO:0000256" key="1">
    <source>
        <dbReference type="SAM" id="Phobius"/>
    </source>
</evidence>
<keyword evidence="1" id="KW-0472">Membrane</keyword>
<protein>
    <submittedName>
        <fullName evidence="2">Uncharacterized protein</fullName>
    </submittedName>
</protein>
<dbReference type="RefSeq" id="WP_093833871.1">
    <property type="nucleotide sequence ID" value="NZ_FOLQ01000027.1"/>
</dbReference>
<dbReference type="STRING" id="662367.SAMN05216167_1277"/>
<evidence type="ECO:0000313" key="3">
    <source>
        <dbReference type="Proteomes" id="UP000198598"/>
    </source>
</evidence>
<reference evidence="2 3" key="1">
    <citation type="submission" date="2016-10" db="EMBL/GenBank/DDBJ databases">
        <authorList>
            <person name="de Groot N.N."/>
        </authorList>
    </citation>
    <scope>NUCLEOTIDE SEQUENCE [LARGE SCALE GENOMIC DNA]</scope>
    <source>
        <strain evidence="2 3">DSM 26130</strain>
    </source>
</reference>
<keyword evidence="1" id="KW-0812">Transmembrane</keyword>
<proteinExistence type="predicted"/>
<accession>A0A1I2FPK1</accession>
<keyword evidence="1" id="KW-1133">Transmembrane helix</keyword>
<dbReference type="AlphaFoldDB" id="A0A1I2FPK1"/>
<organism evidence="2 3">
    <name type="scientific">Spirosoma endophyticum</name>
    <dbReference type="NCBI Taxonomy" id="662367"/>
    <lineage>
        <taxon>Bacteria</taxon>
        <taxon>Pseudomonadati</taxon>
        <taxon>Bacteroidota</taxon>
        <taxon>Cytophagia</taxon>
        <taxon>Cytophagales</taxon>
        <taxon>Cytophagaceae</taxon>
        <taxon>Spirosoma</taxon>
    </lineage>
</organism>
<dbReference type="EMBL" id="FOLQ01000027">
    <property type="protein sequence ID" value="SFF06923.1"/>
    <property type="molecule type" value="Genomic_DNA"/>
</dbReference>